<feature type="transmembrane region" description="Helical" evidence="2">
    <location>
        <begin position="12"/>
        <end position="36"/>
    </location>
</feature>
<comment type="caution">
    <text evidence="3">The sequence shown here is derived from an EMBL/GenBank/DDBJ whole genome shotgun (WGS) entry which is preliminary data.</text>
</comment>
<feature type="region of interest" description="Disordered" evidence="1">
    <location>
        <begin position="146"/>
        <end position="229"/>
    </location>
</feature>
<evidence type="ECO:0000313" key="4">
    <source>
        <dbReference type="Proteomes" id="UP000696485"/>
    </source>
</evidence>
<dbReference type="EMBL" id="JAAAUY010000084">
    <property type="protein sequence ID" value="KAF9335818.1"/>
    <property type="molecule type" value="Genomic_DNA"/>
</dbReference>
<organism evidence="3 4">
    <name type="scientific">Podila minutissima</name>
    <dbReference type="NCBI Taxonomy" id="64525"/>
    <lineage>
        <taxon>Eukaryota</taxon>
        <taxon>Fungi</taxon>
        <taxon>Fungi incertae sedis</taxon>
        <taxon>Mucoromycota</taxon>
        <taxon>Mortierellomycotina</taxon>
        <taxon>Mortierellomycetes</taxon>
        <taxon>Mortierellales</taxon>
        <taxon>Mortierellaceae</taxon>
        <taxon>Podila</taxon>
    </lineage>
</organism>
<keyword evidence="2" id="KW-0812">Transmembrane</keyword>
<dbReference type="Proteomes" id="UP000696485">
    <property type="component" value="Unassembled WGS sequence"/>
</dbReference>
<keyword evidence="4" id="KW-1185">Reference proteome</keyword>
<proteinExistence type="predicted"/>
<evidence type="ECO:0000256" key="2">
    <source>
        <dbReference type="SAM" id="Phobius"/>
    </source>
</evidence>
<feature type="compositionally biased region" description="Basic and acidic residues" evidence="1">
    <location>
        <begin position="446"/>
        <end position="460"/>
    </location>
</feature>
<name>A0A9P5SUT0_9FUNG</name>
<dbReference type="AlphaFoldDB" id="A0A9P5SUT0"/>
<sequence length="460" mass="50259">MLSAIIRLQRLWYLILTLSTCCLIADITFTGVGLGITDGVGMSLSLSPLVAEIPTIMIFAYGIWGKSQPFLLPTSSPSSNPCTRSCRHMGTCFLALLWIMTTFVNFFGGLPMRKFMAGIAILIMILILVEMVGSHRVGREQRRILKQEKRKLKQQKLREEEKKKNGSSSSDSNPSPHSGSSLGRLDMNSGEGLVGGSNSDVNNPSRRKLNDDDDDSDLESGGMVEIVRPDPVDKATVMLQQQHMYEHYQRLKQQQQQYQLYLMHQHLYVQGSGSGSGSGSGPTLTSESSESVAIHSEGKLDDIRQESSYKIEIDLNDPQVGPSSSSYPIDKRNYLYPPSAPLEVSFSSTDSKSAMVLAIAAEESSLAHQPTLPASSTTTASRKNPLHKDDEGCSSAGTQGSVAKSGLFSVEMKSLSDSNPISDEVYEHVQGHASAPPYEQESSSTDETHMSREPARFTLP</sequence>
<feature type="transmembrane region" description="Helical" evidence="2">
    <location>
        <begin position="42"/>
        <end position="64"/>
    </location>
</feature>
<reference evidence="3" key="1">
    <citation type="journal article" date="2020" name="Fungal Divers.">
        <title>Resolving the Mortierellaceae phylogeny through synthesis of multi-gene phylogenetics and phylogenomics.</title>
        <authorList>
            <person name="Vandepol N."/>
            <person name="Liber J."/>
            <person name="Desiro A."/>
            <person name="Na H."/>
            <person name="Kennedy M."/>
            <person name="Barry K."/>
            <person name="Grigoriev I.V."/>
            <person name="Miller A.N."/>
            <person name="O'Donnell K."/>
            <person name="Stajich J.E."/>
            <person name="Bonito G."/>
        </authorList>
    </citation>
    <scope>NUCLEOTIDE SEQUENCE</scope>
    <source>
        <strain evidence="3">NVP1</strain>
    </source>
</reference>
<protein>
    <submittedName>
        <fullName evidence="3">Uncharacterized protein</fullName>
    </submittedName>
</protein>
<feature type="compositionally biased region" description="Low complexity" evidence="1">
    <location>
        <begin position="166"/>
        <end position="181"/>
    </location>
</feature>
<feature type="region of interest" description="Disordered" evidence="1">
    <location>
        <begin position="365"/>
        <end position="401"/>
    </location>
</feature>
<evidence type="ECO:0000256" key="1">
    <source>
        <dbReference type="SAM" id="MobiDB-lite"/>
    </source>
</evidence>
<feature type="transmembrane region" description="Helical" evidence="2">
    <location>
        <begin position="115"/>
        <end position="133"/>
    </location>
</feature>
<feature type="transmembrane region" description="Helical" evidence="2">
    <location>
        <begin position="85"/>
        <end position="109"/>
    </location>
</feature>
<feature type="region of interest" description="Disordered" evidence="1">
    <location>
        <begin position="272"/>
        <end position="303"/>
    </location>
</feature>
<evidence type="ECO:0000313" key="3">
    <source>
        <dbReference type="EMBL" id="KAF9335818.1"/>
    </source>
</evidence>
<feature type="compositionally biased region" description="Low complexity" evidence="1">
    <location>
        <begin position="281"/>
        <end position="291"/>
    </location>
</feature>
<accession>A0A9P5SUT0</accession>
<gene>
    <name evidence="3" type="ORF">BG006_010533</name>
</gene>
<feature type="region of interest" description="Disordered" evidence="1">
    <location>
        <begin position="414"/>
        <end position="460"/>
    </location>
</feature>
<keyword evidence="2" id="KW-0472">Membrane</keyword>
<keyword evidence="2" id="KW-1133">Transmembrane helix</keyword>